<keyword evidence="6" id="KW-0808">Transferase</keyword>
<evidence type="ECO:0000256" key="2">
    <source>
        <dbReference type="ARBA" id="ARBA00022771"/>
    </source>
</evidence>
<dbReference type="SMART" id="SM00184">
    <property type="entry name" value="RING"/>
    <property type="match status" value="1"/>
</dbReference>
<sequence>MIRIAPKSPLLNYVVQFSMHIQWVLDHLLRLSFFQHSNAILLPEYFDDFNVACYKEIVGSGESAECAICLCRIDGDDEVRELRCDHFFHRGCLDRWLGCGHFSCPVCRNKLKAPLVAGHHREVVFIDFCDPGYGDRDRWWLR</sequence>
<protein>
    <submittedName>
        <fullName evidence="6">RING-type E3 ubiquitin transferase</fullName>
        <ecNumber evidence="6">2.3.2.27</ecNumber>
    </submittedName>
</protein>
<keyword evidence="7" id="KW-1185">Reference proteome</keyword>
<dbReference type="Proteomes" id="UP001567538">
    <property type="component" value="Unassembled WGS sequence"/>
</dbReference>
<dbReference type="InterPro" id="IPR001841">
    <property type="entry name" value="Znf_RING"/>
</dbReference>
<comment type="caution">
    <text evidence="6">The sequence shown here is derived from an EMBL/GenBank/DDBJ whole genome shotgun (WGS) entry which is preliminary data.</text>
</comment>
<keyword evidence="1" id="KW-0479">Metal-binding</keyword>
<dbReference type="PROSITE" id="PS50089">
    <property type="entry name" value="ZF_RING_2"/>
    <property type="match status" value="1"/>
</dbReference>
<gene>
    <name evidence="6" type="ORF">AAHA92_19075</name>
</gene>
<name>A0ABD1H466_SALDI</name>
<dbReference type="AlphaFoldDB" id="A0ABD1H466"/>
<evidence type="ECO:0000256" key="3">
    <source>
        <dbReference type="ARBA" id="ARBA00022833"/>
    </source>
</evidence>
<keyword evidence="3" id="KW-0862">Zinc</keyword>
<dbReference type="PANTHER" id="PTHR45969:SF55">
    <property type="entry name" value="OS07G0686300 PROTEIN"/>
    <property type="match status" value="1"/>
</dbReference>
<feature type="domain" description="RING-type" evidence="5">
    <location>
        <begin position="66"/>
        <end position="108"/>
    </location>
</feature>
<keyword evidence="6" id="KW-0012">Acyltransferase</keyword>
<dbReference type="PANTHER" id="PTHR45969">
    <property type="entry name" value="RING ZINC FINGER PROTEIN-RELATED"/>
    <property type="match status" value="1"/>
</dbReference>
<evidence type="ECO:0000256" key="4">
    <source>
        <dbReference type="PROSITE-ProRule" id="PRU00175"/>
    </source>
</evidence>
<dbReference type="EC" id="2.3.2.27" evidence="6"/>
<proteinExistence type="predicted"/>
<dbReference type="EMBL" id="JBEAFC010000007">
    <property type="protein sequence ID" value="KAL1551205.1"/>
    <property type="molecule type" value="Genomic_DNA"/>
</dbReference>
<dbReference type="GO" id="GO:0008270">
    <property type="term" value="F:zinc ion binding"/>
    <property type="evidence" value="ECO:0007669"/>
    <property type="project" value="UniProtKB-KW"/>
</dbReference>
<evidence type="ECO:0000259" key="5">
    <source>
        <dbReference type="PROSITE" id="PS50089"/>
    </source>
</evidence>
<dbReference type="Pfam" id="PF13639">
    <property type="entry name" value="zf-RING_2"/>
    <property type="match status" value="1"/>
</dbReference>
<evidence type="ECO:0000313" key="6">
    <source>
        <dbReference type="EMBL" id="KAL1551205.1"/>
    </source>
</evidence>
<dbReference type="InterPro" id="IPR013083">
    <property type="entry name" value="Znf_RING/FYVE/PHD"/>
</dbReference>
<organism evidence="6 7">
    <name type="scientific">Salvia divinorum</name>
    <name type="common">Maria pastora</name>
    <name type="synonym">Diviner's sage</name>
    <dbReference type="NCBI Taxonomy" id="28513"/>
    <lineage>
        <taxon>Eukaryota</taxon>
        <taxon>Viridiplantae</taxon>
        <taxon>Streptophyta</taxon>
        <taxon>Embryophyta</taxon>
        <taxon>Tracheophyta</taxon>
        <taxon>Spermatophyta</taxon>
        <taxon>Magnoliopsida</taxon>
        <taxon>eudicotyledons</taxon>
        <taxon>Gunneridae</taxon>
        <taxon>Pentapetalae</taxon>
        <taxon>asterids</taxon>
        <taxon>lamiids</taxon>
        <taxon>Lamiales</taxon>
        <taxon>Lamiaceae</taxon>
        <taxon>Nepetoideae</taxon>
        <taxon>Mentheae</taxon>
        <taxon>Salviinae</taxon>
        <taxon>Salvia</taxon>
        <taxon>Salvia subgen. Calosphace</taxon>
    </lineage>
</organism>
<evidence type="ECO:0000313" key="7">
    <source>
        <dbReference type="Proteomes" id="UP001567538"/>
    </source>
</evidence>
<reference evidence="6 7" key="1">
    <citation type="submission" date="2024-06" db="EMBL/GenBank/DDBJ databases">
        <title>A chromosome level genome sequence of Diviner's sage (Salvia divinorum).</title>
        <authorList>
            <person name="Ford S.A."/>
            <person name="Ro D.-K."/>
            <person name="Ness R.W."/>
            <person name="Phillips M.A."/>
        </authorList>
    </citation>
    <scope>NUCLEOTIDE SEQUENCE [LARGE SCALE GENOMIC DNA]</scope>
    <source>
        <strain evidence="6">SAF-2024a</strain>
        <tissue evidence="6">Leaf</tissue>
    </source>
</reference>
<dbReference type="Gene3D" id="3.30.40.10">
    <property type="entry name" value="Zinc/RING finger domain, C3HC4 (zinc finger)"/>
    <property type="match status" value="1"/>
</dbReference>
<dbReference type="SUPFAM" id="SSF57850">
    <property type="entry name" value="RING/U-box"/>
    <property type="match status" value="1"/>
</dbReference>
<accession>A0ABD1H466</accession>
<evidence type="ECO:0000256" key="1">
    <source>
        <dbReference type="ARBA" id="ARBA00022723"/>
    </source>
</evidence>
<keyword evidence="2 4" id="KW-0863">Zinc-finger</keyword>
<dbReference type="GO" id="GO:0061630">
    <property type="term" value="F:ubiquitin protein ligase activity"/>
    <property type="evidence" value="ECO:0007669"/>
    <property type="project" value="UniProtKB-EC"/>
</dbReference>